<dbReference type="Gene3D" id="2.60.120.260">
    <property type="entry name" value="Galactose-binding domain-like"/>
    <property type="match status" value="4"/>
</dbReference>
<evidence type="ECO:0000313" key="4">
    <source>
        <dbReference type="Proteomes" id="UP001500618"/>
    </source>
</evidence>
<proteinExistence type="predicted"/>
<gene>
    <name evidence="3" type="ORF">GCM10009765_20790</name>
</gene>
<dbReference type="EMBL" id="BAAANY010000008">
    <property type="protein sequence ID" value="GAA1671195.1"/>
    <property type="molecule type" value="Genomic_DNA"/>
</dbReference>
<feature type="chain" id="PRO_5045826687" description="F5/8 type C domain-containing protein" evidence="1">
    <location>
        <begin position="20"/>
        <end position="1187"/>
    </location>
</feature>
<sequence>MSRSHRVLARFVVPLAVLATVLAASGLTAQSAAAVPAARPAAAAADPVTSVWTENSSVNVFQNDLPKTGASKAISLVLAKNEYESAQVVIRKNQQFTIQQVAFGDLTSGANTLAAANLKYQFVEFEHLDHNTTTDWPPPWPLDNPVRPAPGDFPDALSNNTTLTVPANTTQPIWIRAFAPTSTPAGVYTGTATVVTDAGNTSVPVTVDVKNVAIPNSNDSSFTLSMWMSAFGSLGDDTGDPNAQDTIQQYYGYARYSTDWWALMNNIAVSMTQYRQNDLPIPLVTSLMDGGSTLDAAGTYHFNWTRFDQIVQFFIDRHMVKQLEGFWWYYGIYSDGSAKTEIIARNSAGNPVRTYAPSDGAGVSNWDSQFLPALRDHINAKQWDGMFWMHIADEITDAQVSRYTAAVQTVRTIWPAVRISDANNIESSEEAVAAKESFLIPSLITADANRGFYSSVGKPFWLYTANIPTGSYLNRFIDQPVYAEREMMWYGYQLGATGYLHWAYNNWQFTMAQQSEKGDGWIVKPDPDHHTVKATIREESLRDGIEDWELLKIIGQTKPALAKAFTTALVTTATLYSQDSGFVTRMHNALVAAAAGGPTFGTNLASTGTLSAASSASGFDPANAIDADPATSWKSAAGGTQWWQVDLTKQAQIDGVRMTWGASFPTAYKIQLSYDGTKWADAYTTSSGAGGDTFVGINGKARYLRVSSDNCPAAGCSIADLQVGGSFLALENLAGGKTYDKPATDGSYPDNGNSDSTDGVLAAVFPDHRSYGYVVPNSSTPLTVTVTVDLAAVKSVGSVKIHRYENYAQHYDPDSLVLSTSTDKVNFTQKASVQKANGQDALWYDLTFPATQARYVRVTFTKHYAPVSDYLFVDEIEAYPPPAGQEVNVAQGASYTKSENPDSHYPDTNNTESTDGVIAGGYGDGIGYGYQLSAVAHQPVSLTVELPAPKDLNLVKFAKFSDGVHNYAPDKVDVYTSMDGSSYQYAGSAAWGTGQWYEIAFPDTVANYIRLDLTKQTGTYADYIFVDEIAAYGNQALAPTNLARGKVYQASSGTDPGYPDNANDSTDGFIAGGYPDHRSYGYQMQSGTTKTVTVTVDLGTTRTLSLARFWRYNDGVHNYQPDTVKVSTSTDGTNFALQKTLGGPAGPHWFAAALPQVPARYLRFDATKTYGSFAEYIFVDELEAYGS</sequence>
<comment type="caution">
    <text evidence="3">The sequence shown here is derived from an EMBL/GenBank/DDBJ whole genome shotgun (WGS) entry which is preliminary data.</text>
</comment>
<organism evidence="3 4">
    <name type="scientific">Fodinicola feengrottensis</name>
    <dbReference type="NCBI Taxonomy" id="435914"/>
    <lineage>
        <taxon>Bacteria</taxon>
        <taxon>Bacillati</taxon>
        <taxon>Actinomycetota</taxon>
        <taxon>Actinomycetes</taxon>
        <taxon>Mycobacteriales</taxon>
        <taxon>Fodinicola</taxon>
    </lineage>
</organism>
<feature type="signal peptide" evidence="1">
    <location>
        <begin position="1"/>
        <end position="19"/>
    </location>
</feature>
<dbReference type="InterPro" id="IPR025150">
    <property type="entry name" value="GH123_cat"/>
</dbReference>
<protein>
    <recommendedName>
        <fullName evidence="2">F5/8 type C domain-containing protein</fullName>
    </recommendedName>
</protein>
<evidence type="ECO:0000256" key="1">
    <source>
        <dbReference type="SAM" id="SignalP"/>
    </source>
</evidence>
<keyword evidence="4" id="KW-1185">Reference proteome</keyword>
<dbReference type="InterPro" id="IPR053850">
    <property type="entry name" value="Glyco_hydro_123_N_2"/>
</dbReference>
<dbReference type="SUPFAM" id="SSF49785">
    <property type="entry name" value="Galactose-binding domain-like"/>
    <property type="match status" value="4"/>
</dbReference>
<evidence type="ECO:0000313" key="3">
    <source>
        <dbReference type="EMBL" id="GAA1671195.1"/>
    </source>
</evidence>
<dbReference type="Pfam" id="PF00754">
    <property type="entry name" value="F5_F8_type_C"/>
    <property type="match status" value="4"/>
</dbReference>
<accession>A0ABN2GH36</accession>
<dbReference type="InterPro" id="IPR000421">
    <property type="entry name" value="FA58C"/>
</dbReference>
<reference evidence="3 4" key="1">
    <citation type="journal article" date="2019" name="Int. J. Syst. Evol. Microbiol.">
        <title>The Global Catalogue of Microorganisms (GCM) 10K type strain sequencing project: providing services to taxonomists for standard genome sequencing and annotation.</title>
        <authorList>
            <consortium name="The Broad Institute Genomics Platform"/>
            <consortium name="The Broad Institute Genome Sequencing Center for Infectious Disease"/>
            <person name="Wu L."/>
            <person name="Ma J."/>
        </authorList>
    </citation>
    <scope>NUCLEOTIDE SEQUENCE [LARGE SCALE GENOMIC DNA]</scope>
    <source>
        <strain evidence="3 4">JCM 14718</strain>
    </source>
</reference>
<dbReference type="RefSeq" id="WP_344309309.1">
    <property type="nucleotide sequence ID" value="NZ_BAAANY010000008.1"/>
</dbReference>
<keyword evidence="1" id="KW-0732">Signal</keyword>
<feature type="domain" description="F5/8 type C" evidence="2">
    <location>
        <begin position="587"/>
        <end position="726"/>
    </location>
</feature>
<dbReference type="Proteomes" id="UP001500618">
    <property type="component" value="Unassembled WGS sequence"/>
</dbReference>
<dbReference type="InterPro" id="IPR008979">
    <property type="entry name" value="Galactose-bd-like_sf"/>
</dbReference>
<name>A0ABN2GH36_9ACTN</name>
<evidence type="ECO:0000259" key="2">
    <source>
        <dbReference type="PROSITE" id="PS50022"/>
    </source>
</evidence>
<dbReference type="PROSITE" id="PS50022">
    <property type="entry name" value="FA58C_3"/>
    <property type="match status" value="1"/>
</dbReference>
<dbReference type="Pfam" id="PF13320">
    <property type="entry name" value="GH123_cat"/>
    <property type="match status" value="1"/>
</dbReference>
<dbReference type="Pfam" id="PF22680">
    <property type="entry name" value="Glyco_hydro_123_N_2"/>
    <property type="match status" value="1"/>
</dbReference>